<reference evidence="2 3" key="1">
    <citation type="journal article" date="2013" name="Genome Announc.">
        <title>Draft Genome Sequence of Rhodococcus opacus Strain M213 Shows a Diverse Catabolic Potential.</title>
        <authorList>
            <person name="Pathak A."/>
            <person name="Green S.J."/>
            <person name="Ogram A."/>
            <person name="Chauhan A."/>
        </authorList>
    </citation>
    <scope>NUCLEOTIDE SEQUENCE [LARGE SCALE GENOMIC DNA]</scope>
    <source>
        <strain evidence="2 3">M213</strain>
    </source>
</reference>
<dbReference type="RefSeq" id="WP_005255829.1">
    <property type="nucleotide sequence ID" value="NZ_AJYC02000032.1"/>
</dbReference>
<dbReference type="PANTHER" id="PTHR42951">
    <property type="entry name" value="METALLO-BETA-LACTAMASE DOMAIN-CONTAINING"/>
    <property type="match status" value="1"/>
</dbReference>
<dbReference type="Proteomes" id="UP000005951">
    <property type="component" value="Unassembled WGS sequence"/>
</dbReference>
<dbReference type="InterPro" id="IPR050855">
    <property type="entry name" value="NDM-1-like"/>
</dbReference>
<dbReference type="PANTHER" id="PTHR42951:SF14">
    <property type="entry name" value="METALLO-BETA-LACTAMASE SUPERFAMILY PROTEIN"/>
    <property type="match status" value="1"/>
</dbReference>
<evidence type="ECO:0000259" key="1">
    <source>
        <dbReference type="SMART" id="SM00849"/>
    </source>
</evidence>
<evidence type="ECO:0000313" key="3">
    <source>
        <dbReference type="Proteomes" id="UP000005951"/>
    </source>
</evidence>
<comment type="caution">
    <text evidence="2">The sequence shown here is derived from an EMBL/GenBank/DDBJ whole genome shotgun (WGS) entry which is preliminary data.</text>
</comment>
<accession>K8XZ58</accession>
<protein>
    <recommendedName>
        <fullName evidence="1">Metallo-beta-lactamase domain-containing protein</fullName>
    </recommendedName>
</protein>
<dbReference type="Gene3D" id="3.60.15.10">
    <property type="entry name" value="Ribonuclease Z/Hydroxyacylglutathione hydrolase-like"/>
    <property type="match status" value="1"/>
</dbReference>
<organism evidence="2 3">
    <name type="scientific">Rhodococcus opacus M213</name>
    <dbReference type="NCBI Taxonomy" id="1129896"/>
    <lineage>
        <taxon>Bacteria</taxon>
        <taxon>Bacillati</taxon>
        <taxon>Actinomycetota</taxon>
        <taxon>Actinomycetes</taxon>
        <taxon>Mycobacteriales</taxon>
        <taxon>Nocardiaceae</taxon>
        <taxon>Rhodococcus</taxon>
    </lineage>
</organism>
<dbReference type="InterPro" id="IPR001279">
    <property type="entry name" value="Metallo-B-lactamas"/>
</dbReference>
<gene>
    <name evidence="2" type="ORF">WSS_A11558</name>
</gene>
<dbReference type="EMBL" id="AJYC02000032">
    <property type="protein sequence ID" value="EKT82515.1"/>
    <property type="molecule type" value="Genomic_DNA"/>
</dbReference>
<dbReference type="CDD" id="cd07721">
    <property type="entry name" value="yflN-like_MBL-fold"/>
    <property type="match status" value="1"/>
</dbReference>
<dbReference type="SUPFAM" id="SSF56281">
    <property type="entry name" value="Metallo-hydrolase/oxidoreductase"/>
    <property type="match status" value="1"/>
</dbReference>
<feature type="domain" description="Metallo-beta-lactamase" evidence="1">
    <location>
        <begin position="17"/>
        <end position="230"/>
    </location>
</feature>
<proteinExistence type="predicted"/>
<name>K8XZ58_RHOOP</name>
<dbReference type="Pfam" id="PF00753">
    <property type="entry name" value="Lactamase_B"/>
    <property type="match status" value="1"/>
</dbReference>
<evidence type="ECO:0000313" key="2">
    <source>
        <dbReference type="EMBL" id="EKT82515.1"/>
    </source>
</evidence>
<dbReference type="AlphaFoldDB" id="K8XZ58"/>
<sequence length="253" mass="26857">MKPVEIADGVFFVHSEMVNWVLLTEGDAVTVIDTGYPGQRGDVEESIRAIGRDPHGIEAVLITHAHVDHVGSAQYLAETYGAPVLVHPTEAAHARRECHEVATPWDVLSNIWRPGVLPWAIKLVRLGGTAKYGVDSPTPMPVPGALTCPGAPVPVLVPGHTSGHTSGHTVYHLPDRGVVISGDALITGHLTSTVSGPQLLPQWFDHDRGLAAESLRIIGELDADILLPGHGPIHRGSVAEAAAIARERVDAAR</sequence>
<dbReference type="InterPro" id="IPR036866">
    <property type="entry name" value="RibonucZ/Hydroxyglut_hydro"/>
</dbReference>
<dbReference type="SMART" id="SM00849">
    <property type="entry name" value="Lactamase_B"/>
    <property type="match status" value="1"/>
</dbReference>